<sequence>MRASEVGLWWSEARLGEVRQDKYLLLSLIPSASPSPSSLPLRLYLSLYLRGMAVQNKQKHRPITSKSKSNTKTTQGSGQYWAASLTPPSGMTRKYAAKASQETREALTKLLSGHRGLEVILVVIAGKSRKMCG</sequence>
<feature type="region of interest" description="Disordered" evidence="1">
    <location>
        <begin position="58"/>
        <end position="86"/>
    </location>
</feature>
<organism evidence="2 3">
    <name type="scientific">Portunus trituberculatus</name>
    <name type="common">Swimming crab</name>
    <name type="synonym">Neptunus trituberculatus</name>
    <dbReference type="NCBI Taxonomy" id="210409"/>
    <lineage>
        <taxon>Eukaryota</taxon>
        <taxon>Metazoa</taxon>
        <taxon>Ecdysozoa</taxon>
        <taxon>Arthropoda</taxon>
        <taxon>Crustacea</taxon>
        <taxon>Multicrustacea</taxon>
        <taxon>Malacostraca</taxon>
        <taxon>Eumalacostraca</taxon>
        <taxon>Eucarida</taxon>
        <taxon>Decapoda</taxon>
        <taxon>Pleocyemata</taxon>
        <taxon>Brachyura</taxon>
        <taxon>Eubrachyura</taxon>
        <taxon>Portunoidea</taxon>
        <taxon>Portunidae</taxon>
        <taxon>Portuninae</taxon>
        <taxon>Portunus</taxon>
    </lineage>
</organism>
<dbReference type="EMBL" id="VSRR010067416">
    <property type="protein sequence ID" value="MPC85125.1"/>
    <property type="molecule type" value="Genomic_DNA"/>
</dbReference>
<feature type="compositionally biased region" description="Low complexity" evidence="1">
    <location>
        <begin position="64"/>
        <end position="74"/>
    </location>
</feature>
<reference evidence="2 3" key="1">
    <citation type="submission" date="2019-05" db="EMBL/GenBank/DDBJ databases">
        <title>Another draft genome of Portunus trituberculatus and its Hox gene families provides insights of decapod evolution.</title>
        <authorList>
            <person name="Jeong J.-H."/>
            <person name="Song I."/>
            <person name="Kim S."/>
            <person name="Choi T."/>
            <person name="Kim D."/>
            <person name="Ryu S."/>
            <person name="Kim W."/>
        </authorList>
    </citation>
    <scope>NUCLEOTIDE SEQUENCE [LARGE SCALE GENOMIC DNA]</scope>
    <source>
        <tissue evidence="2">Muscle</tissue>
    </source>
</reference>
<dbReference type="AlphaFoldDB" id="A0A5B7IRQ0"/>
<evidence type="ECO:0000313" key="3">
    <source>
        <dbReference type="Proteomes" id="UP000324222"/>
    </source>
</evidence>
<gene>
    <name evidence="2" type="ORF">E2C01_079886</name>
</gene>
<protein>
    <submittedName>
        <fullName evidence="2">Uncharacterized protein</fullName>
    </submittedName>
</protein>
<proteinExistence type="predicted"/>
<accession>A0A5B7IRQ0</accession>
<evidence type="ECO:0000256" key="1">
    <source>
        <dbReference type="SAM" id="MobiDB-lite"/>
    </source>
</evidence>
<name>A0A5B7IRQ0_PORTR</name>
<comment type="caution">
    <text evidence="2">The sequence shown here is derived from an EMBL/GenBank/DDBJ whole genome shotgun (WGS) entry which is preliminary data.</text>
</comment>
<keyword evidence="3" id="KW-1185">Reference proteome</keyword>
<dbReference type="Proteomes" id="UP000324222">
    <property type="component" value="Unassembled WGS sequence"/>
</dbReference>
<evidence type="ECO:0000313" key="2">
    <source>
        <dbReference type="EMBL" id="MPC85125.1"/>
    </source>
</evidence>